<reference evidence="1" key="1">
    <citation type="submission" date="2012-05" db="EMBL/GenBank/DDBJ databases">
        <authorList>
            <person name="Krishnakumar V."/>
            <person name="Cheung F."/>
            <person name="Xiao Y."/>
            <person name="Chan A."/>
            <person name="Moskal W.A."/>
            <person name="Town C.D."/>
        </authorList>
    </citation>
    <scope>NUCLEOTIDE SEQUENCE</scope>
</reference>
<accession>I3SS50</accession>
<name>I3SS50_LOTJA</name>
<evidence type="ECO:0000313" key="1">
    <source>
        <dbReference type="EMBL" id="AFK43092.1"/>
    </source>
</evidence>
<proteinExistence type="evidence at transcript level"/>
<organism evidence="1">
    <name type="scientific">Lotus japonicus</name>
    <name type="common">Lotus corniculatus var. japonicus</name>
    <dbReference type="NCBI Taxonomy" id="34305"/>
    <lineage>
        <taxon>Eukaryota</taxon>
        <taxon>Viridiplantae</taxon>
        <taxon>Streptophyta</taxon>
        <taxon>Embryophyta</taxon>
        <taxon>Tracheophyta</taxon>
        <taxon>Spermatophyta</taxon>
        <taxon>Magnoliopsida</taxon>
        <taxon>eudicotyledons</taxon>
        <taxon>Gunneridae</taxon>
        <taxon>Pentapetalae</taxon>
        <taxon>rosids</taxon>
        <taxon>fabids</taxon>
        <taxon>Fabales</taxon>
        <taxon>Fabaceae</taxon>
        <taxon>Papilionoideae</taxon>
        <taxon>50 kb inversion clade</taxon>
        <taxon>NPAAA clade</taxon>
        <taxon>Hologalegina</taxon>
        <taxon>robinioid clade</taxon>
        <taxon>Loteae</taxon>
        <taxon>Lotus</taxon>
    </lineage>
</organism>
<sequence length="14" mass="1474">MDLNGSTFTSMVNG</sequence>
<dbReference type="EMBL" id="BT143298">
    <property type="protein sequence ID" value="AFK43092.1"/>
    <property type="molecule type" value="mRNA"/>
</dbReference>
<protein>
    <submittedName>
        <fullName evidence="1">Uncharacterized protein</fullName>
    </submittedName>
</protein>